<feature type="domain" description="Chaplin" evidence="10">
    <location>
        <begin position="102"/>
        <end position="142"/>
    </location>
</feature>
<evidence type="ECO:0000256" key="1">
    <source>
        <dbReference type="ARBA" id="ARBA00004191"/>
    </source>
</evidence>
<dbReference type="RefSeq" id="WP_189217266.1">
    <property type="nucleotide sequence ID" value="NZ_BMQK01000005.1"/>
</dbReference>
<feature type="region of interest" description="Disordered" evidence="8">
    <location>
        <begin position="130"/>
        <end position="368"/>
    </location>
</feature>
<keyword evidence="4 9" id="KW-0732">Signal</keyword>
<feature type="region of interest" description="Disordered" evidence="8">
    <location>
        <begin position="70"/>
        <end position="111"/>
    </location>
</feature>
<feature type="compositionally biased region" description="Low complexity" evidence="8">
    <location>
        <begin position="273"/>
        <end position="284"/>
    </location>
</feature>
<keyword evidence="6 7" id="KW-0034">Amyloid</keyword>
<feature type="chain" id="PRO_5037387077" description="Chaplin domain-containing protein" evidence="9">
    <location>
        <begin position="29"/>
        <end position="393"/>
    </location>
</feature>
<organism evidence="11 12">
    <name type="scientific">Streptomyces ruber</name>
    <dbReference type="NCBI Taxonomy" id="83378"/>
    <lineage>
        <taxon>Bacteria</taxon>
        <taxon>Bacillati</taxon>
        <taxon>Actinomycetota</taxon>
        <taxon>Actinomycetes</taxon>
        <taxon>Kitasatosporales</taxon>
        <taxon>Streptomycetaceae</taxon>
        <taxon>Streptomyces</taxon>
    </lineage>
</organism>
<dbReference type="Proteomes" id="UP000620156">
    <property type="component" value="Unassembled WGS sequence"/>
</dbReference>
<comment type="subcellular location">
    <subcellularLocation>
        <location evidence="1">Secreted</location>
        <location evidence="1">Cell wall</location>
    </subcellularLocation>
</comment>
<feature type="signal peptide" evidence="9">
    <location>
        <begin position="1"/>
        <end position="28"/>
    </location>
</feature>
<proteinExistence type="predicted"/>
<evidence type="ECO:0000313" key="11">
    <source>
        <dbReference type="EMBL" id="GGQ57804.1"/>
    </source>
</evidence>
<keyword evidence="3" id="KW-0964">Secreted</keyword>
<reference evidence="11" key="2">
    <citation type="submission" date="2020-09" db="EMBL/GenBank/DDBJ databases">
        <authorList>
            <person name="Sun Q."/>
            <person name="Ohkuma M."/>
        </authorList>
    </citation>
    <scope>NUCLEOTIDE SEQUENCE</scope>
    <source>
        <strain evidence="11">JCM 3131</strain>
    </source>
</reference>
<feature type="compositionally biased region" description="Gly residues" evidence="8">
    <location>
        <begin position="249"/>
        <end position="272"/>
    </location>
</feature>
<keyword evidence="12" id="KW-1185">Reference proteome</keyword>
<evidence type="ECO:0000313" key="12">
    <source>
        <dbReference type="Proteomes" id="UP000620156"/>
    </source>
</evidence>
<evidence type="ECO:0000256" key="2">
    <source>
        <dbReference type="ARBA" id="ARBA00022512"/>
    </source>
</evidence>
<accession>A0A918BBQ1</accession>
<dbReference type="AlphaFoldDB" id="A0A918BBQ1"/>
<name>A0A918BBQ1_9ACTN</name>
<reference evidence="11" key="1">
    <citation type="journal article" date="2014" name="Int. J. Syst. Evol. Microbiol.">
        <title>Complete genome sequence of Corynebacterium casei LMG S-19264T (=DSM 44701T), isolated from a smear-ripened cheese.</title>
        <authorList>
            <consortium name="US DOE Joint Genome Institute (JGI-PGF)"/>
            <person name="Walter F."/>
            <person name="Albersmeier A."/>
            <person name="Kalinowski J."/>
            <person name="Ruckert C."/>
        </authorList>
    </citation>
    <scope>NUCLEOTIDE SEQUENCE</scope>
    <source>
        <strain evidence="11">JCM 3131</strain>
    </source>
</reference>
<feature type="compositionally biased region" description="Gly residues" evidence="8">
    <location>
        <begin position="204"/>
        <end position="217"/>
    </location>
</feature>
<evidence type="ECO:0000256" key="5">
    <source>
        <dbReference type="ARBA" id="ARBA00022889"/>
    </source>
</evidence>
<evidence type="ECO:0000256" key="9">
    <source>
        <dbReference type="SAM" id="SignalP"/>
    </source>
</evidence>
<keyword evidence="2" id="KW-0134">Cell wall</keyword>
<feature type="compositionally biased region" description="Polar residues" evidence="8">
    <location>
        <begin position="70"/>
        <end position="81"/>
    </location>
</feature>
<evidence type="ECO:0000256" key="7">
    <source>
        <dbReference type="PROSITE-ProRule" id="PRU01232"/>
    </source>
</evidence>
<evidence type="ECO:0000256" key="6">
    <source>
        <dbReference type="ARBA" id="ARBA00023087"/>
    </source>
</evidence>
<feature type="compositionally biased region" description="Basic and acidic residues" evidence="8">
    <location>
        <begin position="285"/>
        <end position="294"/>
    </location>
</feature>
<keyword evidence="5" id="KW-0130">Cell adhesion</keyword>
<dbReference type="Pfam" id="PF03777">
    <property type="entry name" value="ChpA-C"/>
    <property type="match status" value="2"/>
</dbReference>
<protein>
    <recommendedName>
        <fullName evidence="10">Chaplin domain-containing protein</fullName>
    </recommendedName>
</protein>
<gene>
    <name evidence="11" type="ORF">GCM10010145_29640</name>
</gene>
<comment type="caution">
    <text evidence="11">The sequence shown here is derived from an EMBL/GenBank/DDBJ whole genome shotgun (WGS) entry which is preliminary data.</text>
</comment>
<dbReference type="InterPro" id="IPR005528">
    <property type="entry name" value="ChpA-H"/>
</dbReference>
<dbReference type="PROSITE" id="PS51884">
    <property type="entry name" value="CHAPLIN"/>
    <property type="match status" value="2"/>
</dbReference>
<feature type="compositionally biased region" description="Gly residues" evidence="8">
    <location>
        <begin position="152"/>
        <end position="166"/>
    </location>
</feature>
<evidence type="ECO:0000256" key="3">
    <source>
        <dbReference type="ARBA" id="ARBA00022525"/>
    </source>
</evidence>
<feature type="domain" description="Chaplin" evidence="10">
    <location>
        <begin position="39"/>
        <end position="79"/>
    </location>
</feature>
<sequence>MRQVTRKSLMTVAAATGVIAATGGHASADSGAQGSASHSPGVLAGNSVQVPVHAPVDACGNTVSVVGAFSPSTGNRCTQRSDGAHEDGHGRGQGAEARTADSAGIGSGNSVRVSVDAPVDVCGNSVNAVAVDDPATGNECGDGFDGNRRTPPGGGHGNSPGDGRGNQVGDRGRPADPGAPGSAGGAGRSGGSEGADRSDEPGSSGDGAEGGEGGESGDGAFPEDPGIGIGPSAAGDAEVTDEHEHGLPGDSGTGGREQAGGRGGPGGPGTPSGTGTPHGAAAGGPEHEPFRDLGHPVAEAPSVEEPGAEDPGGVVPRGAGGDGEARAAAFGAGAVVPGGSRGSATDAPAVTRPRGAAQLARTGGGLPPGPVIPMSAGTLLGGALLYRKARAAM</sequence>
<feature type="compositionally biased region" description="Low complexity" evidence="8">
    <location>
        <begin position="326"/>
        <end position="338"/>
    </location>
</feature>
<dbReference type="EMBL" id="BMQK01000005">
    <property type="protein sequence ID" value="GGQ57804.1"/>
    <property type="molecule type" value="Genomic_DNA"/>
</dbReference>
<feature type="compositionally biased region" description="Gly residues" evidence="8">
    <location>
        <begin position="181"/>
        <end position="193"/>
    </location>
</feature>
<evidence type="ECO:0000259" key="10">
    <source>
        <dbReference type="PROSITE" id="PS51884"/>
    </source>
</evidence>
<evidence type="ECO:0000256" key="8">
    <source>
        <dbReference type="SAM" id="MobiDB-lite"/>
    </source>
</evidence>
<dbReference type="GO" id="GO:0007155">
    <property type="term" value="P:cell adhesion"/>
    <property type="evidence" value="ECO:0007669"/>
    <property type="project" value="UniProtKB-KW"/>
</dbReference>
<evidence type="ECO:0000256" key="4">
    <source>
        <dbReference type="ARBA" id="ARBA00022729"/>
    </source>
</evidence>